<evidence type="ECO:0000259" key="2">
    <source>
        <dbReference type="Pfam" id="PF17131"/>
    </source>
</evidence>
<sequence length="271" mass="31241">MQPSRSKKQFAIRALVSALALTSFSVSASELDLAAEKGLEIATEADRRDFGFGDLSNNLTMTLRNKYGEESVRTMRTKTLEQEGDGDKSLVIFDNPRDVKGTAFLSFTHKVGSDDQWLYLPALKRVKRISSSNKSGPFMGSEFSYEDIASQEVEKYTYQYLRNETFDGRDHFVLELDPVDPKSGYSIQHIWIDTTEYRAWKTDFYDRKGDLMKTLTASDFNQYADKYWRAHKMMMINHQMGKSTELLYNDWVFSNGFSDRDFTKNSLSRAK</sequence>
<dbReference type="RefSeq" id="WP_252468877.1">
    <property type="nucleotide sequence ID" value="NZ_JALBWM010000057.1"/>
</dbReference>
<dbReference type="InterPro" id="IPR033399">
    <property type="entry name" value="TP_0789-like"/>
</dbReference>
<gene>
    <name evidence="3" type="ORF">MO867_13240</name>
</gene>
<keyword evidence="1" id="KW-0732">Signal</keyword>
<evidence type="ECO:0000313" key="3">
    <source>
        <dbReference type="EMBL" id="MCO1335296.1"/>
    </source>
</evidence>
<dbReference type="AlphaFoldDB" id="A0A9X2J890"/>
<dbReference type="PANTHER" id="PTHR37507">
    <property type="entry name" value="SPORULATION PROTEIN YDCC"/>
    <property type="match status" value="1"/>
</dbReference>
<protein>
    <submittedName>
        <fullName evidence="3">Outer membrane lipoprotein-sorting protein</fullName>
    </submittedName>
</protein>
<dbReference type="InterPro" id="IPR052944">
    <property type="entry name" value="Sporulation_related"/>
</dbReference>
<dbReference type="Proteomes" id="UP001139028">
    <property type="component" value="Unassembled WGS sequence"/>
</dbReference>
<keyword evidence="3" id="KW-0449">Lipoprotein</keyword>
<organism evidence="3 4">
    <name type="scientific">Microbulbifer okhotskensis</name>
    <dbReference type="NCBI Taxonomy" id="2926617"/>
    <lineage>
        <taxon>Bacteria</taxon>
        <taxon>Pseudomonadati</taxon>
        <taxon>Pseudomonadota</taxon>
        <taxon>Gammaproteobacteria</taxon>
        <taxon>Cellvibrionales</taxon>
        <taxon>Microbulbiferaceae</taxon>
        <taxon>Microbulbifer</taxon>
    </lineage>
</organism>
<dbReference type="PANTHER" id="PTHR37507:SF2">
    <property type="entry name" value="SPORULATION PROTEIN YDCC"/>
    <property type="match status" value="1"/>
</dbReference>
<evidence type="ECO:0000313" key="4">
    <source>
        <dbReference type="Proteomes" id="UP001139028"/>
    </source>
</evidence>
<feature type="chain" id="PRO_5040892177" evidence="1">
    <location>
        <begin position="29"/>
        <end position="271"/>
    </location>
</feature>
<dbReference type="EMBL" id="JALBWM010000057">
    <property type="protein sequence ID" value="MCO1335296.1"/>
    <property type="molecule type" value="Genomic_DNA"/>
</dbReference>
<comment type="caution">
    <text evidence="3">The sequence shown here is derived from an EMBL/GenBank/DDBJ whole genome shotgun (WGS) entry which is preliminary data.</text>
</comment>
<accession>A0A9X2J890</accession>
<reference evidence="3" key="1">
    <citation type="journal article" date="2022" name="Arch. Microbiol.">
        <title>Microbulbifer okhotskensis sp. nov., isolated from a deep bottom sediment of the Okhotsk Sea.</title>
        <authorList>
            <person name="Romanenko L."/>
            <person name="Kurilenko V."/>
            <person name="Otstavnykh N."/>
            <person name="Velansky P."/>
            <person name="Isaeva M."/>
            <person name="Mikhailov V."/>
        </authorList>
    </citation>
    <scope>NUCLEOTIDE SEQUENCE</scope>
    <source>
        <strain evidence="3">OS29</strain>
    </source>
</reference>
<feature type="domain" description="Uncharacterized protein TP-0789" evidence="2">
    <location>
        <begin position="86"/>
        <end position="269"/>
    </location>
</feature>
<feature type="signal peptide" evidence="1">
    <location>
        <begin position="1"/>
        <end position="28"/>
    </location>
</feature>
<name>A0A9X2J890_9GAMM</name>
<keyword evidence="4" id="KW-1185">Reference proteome</keyword>
<evidence type="ECO:0000256" key="1">
    <source>
        <dbReference type="SAM" id="SignalP"/>
    </source>
</evidence>
<dbReference type="Pfam" id="PF17131">
    <property type="entry name" value="LolA_like"/>
    <property type="match status" value="1"/>
</dbReference>
<dbReference type="CDD" id="cd16329">
    <property type="entry name" value="LolA_like"/>
    <property type="match status" value="1"/>
</dbReference>
<dbReference type="Gene3D" id="2.50.20.10">
    <property type="entry name" value="Lipoprotein localisation LolA/LolB/LppX"/>
    <property type="match status" value="1"/>
</dbReference>
<proteinExistence type="predicted"/>